<dbReference type="eggNOG" id="KOG4389">
    <property type="taxonomic scope" value="Eukaryota"/>
</dbReference>
<evidence type="ECO:0000256" key="3">
    <source>
        <dbReference type="SAM" id="SignalP"/>
    </source>
</evidence>
<evidence type="ECO:0000256" key="1">
    <source>
        <dbReference type="ARBA" id="ARBA00005964"/>
    </source>
</evidence>
<dbReference type="InterPro" id="IPR050309">
    <property type="entry name" value="Type-B_Carboxylest/Lipase"/>
</dbReference>
<dbReference type="Gene3D" id="3.40.50.1820">
    <property type="entry name" value="alpha/beta hydrolase"/>
    <property type="match status" value="1"/>
</dbReference>
<dbReference type="PANTHER" id="PTHR11559">
    <property type="entry name" value="CARBOXYLESTERASE"/>
    <property type="match status" value="1"/>
</dbReference>
<keyword evidence="2" id="KW-0378">Hydrolase</keyword>
<dbReference type="GO" id="GO:0016787">
    <property type="term" value="F:hydrolase activity"/>
    <property type="evidence" value="ECO:0007669"/>
    <property type="project" value="UniProtKB-KW"/>
</dbReference>
<dbReference type="HOGENOM" id="CLU_299750_0_0_1"/>
<dbReference type="Pfam" id="PF00135">
    <property type="entry name" value="COesterase"/>
    <property type="match status" value="1"/>
</dbReference>
<dbReference type="EMBL" id="KB915786">
    <property type="protein sequence ID" value="EOD52117.1"/>
    <property type="molecule type" value="Genomic_DNA"/>
</dbReference>
<keyword evidence="3" id="KW-0732">Signal</keyword>
<dbReference type="ESTHER" id="botpv-r1ewy1">
    <property type="family name" value="Fungal_carboxylesterase_lipase"/>
</dbReference>
<dbReference type="InterPro" id="IPR019826">
    <property type="entry name" value="Carboxylesterase_B_AS"/>
</dbReference>
<name>R1EWY1_BOTPV</name>
<dbReference type="SUPFAM" id="SSF53474">
    <property type="entry name" value="alpha/beta-Hydrolases"/>
    <property type="match status" value="1"/>
</dbReference>
<feature type="chain" id="PRO_5007328312" evidence="3">
    <location>
        <begin position="17"/>
        <end position="1000"/>
    </location>
</feature>
<feature type="domain" description="Carboxylesterase type B" evidence="4">
    <location>
        <begin position="26"/>
        <end position="457"/>
    </location>
</feature>
<dbReference type="InterPro" id="IPR002018">
    <property type="entry name" value="CarbesteraseB"/>
</dbReference>
<reference evidence="6" key="1">
    <citation type="journal article" date="2013" name="Genome Announc.">
        <title>Draft genome sequence of Neofusicoccum parvum isolate UCR-NP2, a fungal vascular pathogen associated with grapevine cankers.</title>
        <authorList>
            <person name="Blanco-Ulate B."/>
            <person name="Rolshausen P."/>
            <person name="Cantu D."/>
        </authorList>
    </citation>
    <scope>NUCLEOTIDE SEQUENCE [LARGE SCALE GENOMIC DNA]</scope>
    <source>
        <strain evidence="6">UCR-NP2</strain>
    </source>
</reference>
<organism evidence="5 6">
    <name type="scientific">Botryosphaeria parva (strain UCR-NP2)</name>
    <name type="common">Grapevine canker fungus</name>
    <name type="synonym">Neofusicoccum parvum</name>
    <dbReference type="NCBI Taxonomy" id="1287680"/>
    <lineage>
        <taxon>Eukaryota</taxon>
        <taxon>Fungi</taxon>
        <taxon>Dikarya</taxon>
        <taxon>Ascomycota</taxon>
        <taxon>Pezizomycotina</taxon>
        <taxon>Dothideomycetes</taxon>
        <taxon>Dothideomycetes incertae sedis</taxon>
        <taxon>Botryosphaeriales</taxon>
        <taxon>Botryosphaeriaceae</taxon>
        <taxon>Neofusicoccum</taxon>
    </lineage>
</organism>
<evidence type="ECO:0000313" key="5">
    <source>
        <dbReference type="EMBL" id="EOD52117.1"/>
    </source>
</evidence>
<sequence length="1000" mass="107477">MRFLVAGALCAGLVAALSNSSAPTAKTVNGTYAGRHLAGWEQDVFLGIPFAQPPTGRLRFKWPQSLNTSFPEVRDATAYGHTCIQHQSTLGITDNNDEDCLNLNIVRPSGYTNTSLPVLVWIYGGGLTAGSGADPQYNLSGIVRTSQDVGQPIIAVSINYRLSIWGFLQSQQLLAEGSANAGLLDQRMALRWLQENIGGFGGDPGQVTVWGESAGAQSIGLHLHSYAGRDDGLFSAAILESGGPTGASLNGLPYYNAPMENLTRTVGCWGAADPLSCLRDLPAATLYAANPSQVWNPIVDGDFLTAYPSDLTAAGQFIHVPLLTGANTDEGTSFSIRNLNNATALANALLYWRNYALSPPTIRRLLELYPDDATTPKPPFHVPPAEAFAQYGTQWRRSGAIGGDLVMVAQRRKMAEAYTAAGQPVYSYRFDTPLWNAAPQTGANHFSNVVFSFQNISGALGPLESYAALSKGIGRALKDATISGYSHAAATCQHLKERLHRVFFTEEREAPGPPNTTIVPAEAPELDRNVDRWGPVLNIPDAALVELVETSCLTEKPDRYDRHAKTTVKVLDQIVGRNNAVYVVSHEQSFRGHGRKVCVRVPACGWGDHWTPAHATALTNTALLMRLVEEMTAFPVPHVFAWDAGLDNAIGAPYIMTEHVAGRTLLAAWNPRVPSVVVKEERGFSQTAAELERLRLRMLRSLAARAAELRVARLAFAHMGAVHFPPGLPSHPGVWDGGLAVPFGRALPTGDDEPAFRRAESRSQTSYARRLEASLQAAATAIDDVDVVVAVGLHRLYALLLAALPWPDPQAVESFALAPPPLADPSKVLVDPADGSVTAVLAGWDRAVAVPRLVGWAAVPDFLVEAGRWRDGLGGEVEVEGGTWDGYRAYYASCMREVGGGDGDVGFTRKSHLYKVVLEAVGRADAMREVLEAVFAAVMPREQVGALIRKAGGRKGLGEKKEDEVRRRFEELLAPPAGATDCGGTEVVVSERADDDNGDC</sequence>
<dbReference type="InterPro" id="IPR029058">
    <property type="entry name" value="AB_hydrolase_fold"/>
</dbReference>
<evidence type="ECO:0000256" key="2">
    <source>
        <dbReference type="ARBA" id="ARBA00022801"/>
    </source>
</evidence>
<evidence type="ECO:0000313" key="6">
    <source>
        <dbReference type="Proteomes" id="UP000013521"/>
    </source>
</evidence>
<evidence type="ECO:0000259" key="4">
    <source>
        <dbReference type="Pfam" id="PF00135"/>
    </source>
</evidence>
<dbReference type="AlphaFoldDB" id="R1EWY1"/>
<dbReference type="OrthoDB" id="408631at2759"/>
<gene>
    <name evidence="5" type="ORF">UCRNP2_1122</name>
</gene>
<proteinExistence type="inferred from homology"/>
<comment type="similarity">
    <text evidence="1">Belongs to the type-B carboxylesterase/lipase family.</text>
</comment>
<dbReference type="Proteomes" id="UP000013521">
    <property type="component" value="Unassembled WGS sequence"/>
</dbReference>
<dbReference type="KEGG" id="npa:UCRNP2_1122"/>
<accession>R1EWY1</accession>
<dbReference type="PROSITE" id="PS00122">
    <property type="entry name" value="CARBOXYLESTERASE_B_1"/>
    <property type="match status" value="1"/>
</dbReference>
<feature type="signal peptide" evidence="3">
    <location>
        <begin position="1"/>
        <end position="16"/>
    </location>
</feature>
<protein>
    <submittedName>
        <fullName evidence="5">Putative carboxylesterase family protein</fullName>
    </submittedName>
</protein>